<evidence type="ECO:0000256" key="1">
    <source>
        <dbReference type="SAM" id="Phobius"/>
    </source>
</evidence>
<accession>A0A918N3P3</accession>
<feature type="transmembrane region" description="Helical" evidence="1">
    <location>
        <begin position="153"/>
        <end position="174"/>
    </location>
</feature>
<dbReference type="EMBL" id="BMWS01000025">
    <property type="protein sequence ID" value="GGX28153.1"/>
    <property type="molecule type" value="Genomic_DNA"/>
</dbReference>
<feature type="transmembrane region" description="Helical" evidence="1">
    <location>
        <begin position="334"/>
        <end position="353"/>
    </location>
</feature>
<dbReference type="PANTHER" id="PTHR30590:SF3">
    <property type="entry name" value="HYPOTHETICAL MEMBRANE SPANNING PROTEIN"/>
    <property type="match status" value="1"/>
</dbReference>
<dbReference type="Proteomes" id="UP000601108">
    <property type="component" value="Unassembled WGS sequence"/>
</dbReference>
<evidence type="ECO:0000259" key="2">
    <source>
        <dbReference type="Pfam" id="PF04235"/>
    </source>
</evidence>
<evidence type="ECO:0000313" key="4">
    <source>
        <dbReference type="Proteomes" id="UP000601108"/>
    </source>
</evidence>
<feature type="domain" description="DUF418" evidence="2">
    <location>
        <begin position="239"/>
        <end position="402"/>
    </location>
</feature>
<sequence length="413" mass="49072">MSKNTAILDNTNFIPTTAQKRIDLLDIFRGFAIFGIFIVNIEIMNCTFINQEVFHKQWYSNLDQLAIRILQLFFYSKFFPIFSFLFGLGIAMQITSRIKNNTYSIYFFIRRMILLFIFGVLHIIFLWSGDVIHLYAILGVFSIFLIKKSNTVLIWSVLLLLLFPFYEHIFGLFFEWIGFFPSQMLKEYSSENITYTIRYAPYIKGIQLRLLEYISNIPVLFFYLMPIALSMFILGIYFGKKNYINSIEIVVKKIKKPILCIAILSNIYRLIFLFILIDHPIYKNEIFYPIFTKLMVVSDIFMGLFYLWIIAWLIRYPIWKKIFIPFTYVGRMALTNYILHSLIGLFIFSSIGLQLYETLSPYETTMLAIAVFTLQVVFSKIWLDYFNYGPLEWIWRCFSYKKILPIKKNKPLA</sequence>
<name>A0A918N3P3_9FLAO</name>
<feature type="transmembrane region" description="Helical" evidence="1">
    <location>
        <begin position="70"/>
        <end position="91"/>
    </location>
</feature>
<gene>
    <name evidence="3" type="ORF">GCM10007384_31800</name>
</gene>
<dbReference type="InterPro" id="IPR052529">
    <property type="entry name" value="Bact_Transport_Assoc"/>
</dbReference>
<keyword evidence="1" id="KW-0812">Transmembrane</keyword>
<protein>
    <submittedName>
        <fullName evidence="3">Membrane protein</fullName>
    </submittedName>
</protein>
<feature type="transmembrane region" description="Helical" evidence="1">
    <location>
        <begin position="103"/>
        <end position="125"/>
    </location>
</feature>
<organism evidence="3 4">
    <name type="scientific">Aquimarina muelleri</name>
    <dbReference type="NCBI Taxonomy" id="279356"/>
    <lineage>
        <taxon>Bacteria</taxon>
        <taxon>Pseudomonadati</taxon>
        <taxon>Bacteroidota</taxon>
        <taxon>Flavobacteriia</taxon>
        <taxon>Flavobacteriales</taxon>
        <taxon>Flavobacteriaceae</taxon>
        <taxon>Aquimarina</taxon>
    </lineage>
</organism>
<proteinExistence type="predicted"/>
<keyword evidence="4" id="KW-1185">Reference proteome</keyword>
<keyword evidence="1" id="KW-1133">Transmembrane helix</keyword>
<dbReference type="Pfam" id="PF04235">
    <property type="entry name" value="DUF418"/>
    <property type="match status" value="1"/>
</dbReference>
<dbReference type="RefSeq" id="WP_051316745.1">
    <property type="nucleotide sequence ID" value="NZ_BMWS01000025.1"/>
</dbReference>
<keyword evidence="1" id="KW-0472">Membrane</keyword>
<comment type="caution">
    <text evidence="3">The sequence shown here is derived from an EMBL/GenBank/DDBJ whole genome shotgun (WGS) entry which is preliminary data.</text>
</comment>
<feature type="transmembrane region" description="Helical" evidence="1">
    <location>
        <begin position="258"/>
        <end position="282"/>
    </location>
</feature>
<dbReference type="PANTHER" id="PTHR30590">
    <property type="entry name" value="INNER MEMBRANE PROTEIN"/>
    <property type="match status" value="1"/>
</dbReference>
<feature type="transmembrane region" description="Helical" evidence="1">
    <location>
        <begin position="365"/>
        <end position="383"/>
    </location>
</feature>
<dbReference type="AlphaFoldDB" id="A0A918N3P3"/>
<evidence type="ECO:0000313" key="3">
    <source>
        <dbReference type="EMBL" id="GGX28153.1"/>
    </source>
</evidence>
<feature type="transmembrane region" description="Helical" evidence="1">
    <location>
        <begin position="294"/>
        <end position="314"/>
    </location>
</feature>
<reference evidence="3 4" key="1">
    <citation type="journal article" date="2014" name="Int. J. Syst. Evol. Microbiol.">
        <title>Complete genome sequence of Corynebacterium casei LMG S-19264T (=DSM 44701T), isolated from a smear-ripened cheese.</title>
        <authorList>
            <consortium name="US DOE Joint Genome Institute (JGI-PGF)"/>
            <person name="Walter F."/>
            <person name="Albersmeier A."/>
            <person name="Kalinowski J."/>
            <person name="Ruckert C."/>
        </authorList>
    </citation>
    <scope>NUCLEOTIDE SEQUENCE [LARGE SCALE GENOMIC DNA]</scope>
    <source>
        <strain evidence="3 4">KCTC 12285</strain>
    </source>
</reference>
<feature type="transmembrane region" description="Helical" evidence="1">
    <location>
        <begin position="217"/>
        <end position="238"/>
    </location>
</feature>
<feature type="transmembrane region" description="Helical" evidence="1">
    <location>
        <begin position="30"/>
        <end position="50"/>
    </location>
</feature>
<feature type="transmembrane region" description="Helical" evidence="1">
    <location>
        <begin position="131"/>
        <end position="146"/>
    </location>
</feature>
<dbReference type="InterPro" id="IPR007349">
    <property type="entry name" value="DUF418"/>
</dbReference>